<keyword evidence="1" id="KW-0812">Transmembrane</keyword>
<dbReference type="Proteomes" id="UP000317316">
    <property type="component" value="Unassembled WGS sequence"/>
</dbReference>
<dbReference type="EMBL" id="VDGH01000004">
    <property type="protein sequence ID" value="TQR14452.1"/>
    <property type="molecule type" value="Genomic_DNA"/>
</dbReference>
<evidence type="ECO:0000313" key="3">
    <source>
        <dbReference type="Proteomes" id="UP000317316"/>
    </source>
</evidence>
<feature type="transmembrane region" description="Helical" evidence="1">
    <location>
        <begin position="57"/>
        <end position="81"/>
    </location>
</feature>
<proteinExistence type="predicted"/>
<keyword evidence="3" id="KW-1185">Reference proteome</keyword>
<feature type="transmembrane region" description="Helical" evidence="1">
    <location>
        <begin position="188"/>
        <end position="208"/>
    </location>
</feature>
<dbReference type="OrthoDB" id="9908908at2"/>
<protein>
    <submittedName>
        <fullName evidence="2">Uncharacterized protein</fullName>
    </submittedName>
</protein>
<comment type="caution">
    <text evidence="2">The sequence shown here is derived from an EMBL/GenBank/DDBJ whole genome shotgun (WGS) entry which is preliminary data.</text>
</comment>
<keyword evidence="1" id="KW-0472">Membrane</keyword>
<feature type="transmembrane region" description="Helical" evidence="1">
    <location>
        <begin position="137"/>
        <end position="154"/>
    </location>
</feature>
<evidence type="ECO:0000313" key="2">
    <source>
        <dbReference type="EMBL" id="TQR14452.1"/>
    </source>
</evidence>
<keyword evidence="1" id="KW-1133">Transmembrane helix</keyword>
<feature type="transmembrane region" description="Helical" evidence="1">
    <location>
        <begin position="220"/>
        <end position="241"/>
    </location>
</feature>
<organism evidence="2 3">
    <name type="scientific">Psychrobacillus lasiicapitis</name>
    <dbReference type="NCBI Taxonomy" id="1636719"/>
    <lineage>
        <taxon>Bacteria</taxon>
        <taxon>Bacillati</taxon>
        <taxon>Bacillota</taxon>
        <taxon>Bacilli</taxon>
        <taxon>Bacillales</taxon>
        <taxon>Bacillaceae</taxon>
        <taxon>Psychrobacillus</taxon>
    </lineage>
</organism>
<reference evidence="2 3" key="1">
    <citation type="submission" date="2019-05" db="EMBL/GenBank/DDBJ databases">
        <title>Psychrobacillus vulpis sp. nov., a new species isolated from feces of a red fox that inhabits in The Tablas de Daimiel Natural Park, Albacete, Spain.</title>
        <authorList>
            <person name="Rodriguez M."/>
            <person name="Reina J.C."/>
            <person name="Bejar V."/>
            <person name="Llamas I."/>
        </authorList>
    </citation>
    <scope>NUCLEOTIDE SEQUENCE [LARGE SCALE GENOMIC DNA]</scope>
    <source>
        <strain evidence="2 3">NEAU-3TGS17</strain>
    </source>
</reference>
<gene>
    <name evidence="2" type="ORF">FG382_08330</name>
</gene>
<evidence type="ECO:0000256" key="1">
    <source>
        <dbReference type="SAM" id="Phobius"/>
    </source>
</evidence>
<feature type="transmembrane region" description="Helical" evidence="1">
    <location>
        <begin position="102"/>
        <end position="125"/>
    </location>
</feature>
<dbReference type="AlphaFoldDB" id="A0A544TAF5"/>
<feature type="transmembrane region" description="Helical" evidence="1">
    <location>
        <begin position="7"/>
        <end position="37"/>
    </location>
</feature>
<name>A0A544TAF5_9BACI</name>
<dbReference type="RefSeq" id="WP_142538435.1">
    <property type="nucleotide sequence ID" value="NZ_BMIE01000003.1"/>
</dbReference>
<sequence>MSKDSKNIFYIIPIIWLLGFVSLLVTIYFSSIITSIFNWPNILYNYFNIFQSNDEDIKANIFITVIVIWFLLSYFVYLLFVKFLMKKSLSFQRRYLELNLKRIVAILTIMIAYLGFIPLFLTFIVIEQNVITSISNFYLLVFMGLILPYTNFILNESKISDSQSNFQEEKDEVMKYDVYKIKSLKLHFTYTAIILILLTCLVGGLSLYRQDLAISGLSNASLLLSIVLAVIAILITLWDVAGQKQNVYDMKKEIEKLNKIVRKSSNFSQELEDGLSKIEGMNKENLSLLTSLQKLMIESKTNDKPEEFYEKVEELLNYNNFINNYNTISGSRDIKIAKKEIMRYVLTNPGLNSNEILYNFKGKSPSHYLFYKDALNDLIFSKELEVDNEGKLKITF</sequence>
<accession>A0A544TAF5</accession>